<protein>
    <recommendedName>
        <fullName evidence="1">DDH domain-containing protein</fullName>
    </recommendedName>
</protein>
<reference evidence="3" key="1">
    <citation type="submission" date="2017-09" db="EMBL/GenBank/DDBJ databases">
        <title>Depth-based differentiation of microbial function through sediment-hosted aquifers and enrichment of novel symbionts in the deep terrestrial subsurface.</title>
        <authorList>
            <person name="Probst A.J."/>
            <person name="Ladd B."/>
            <person name="Jarett J.K."/>
            <person name="Geller-Mcgrath D.E."/>
            <person name="Sieber C.M.K."/>
            <person name="Emerson J.B."/>
            <person name="Anantharaman K."/>
            <person name="Thomas B.C."/>
            <person name="Malmstrom R."/>
            <person name="Stieglmeier M."/>
            <person name="Klingl A."/>
            <person name="Woyke T."/>
            <person name="Ryan C.M."/>
            <person name="Banfield J.F."/>
        </authorList>
    </citation>
    <scope>NUCLEOTIDE SEQUENCE [LARGE SCALE GENOMIC DNA]</scope>
</reference>
<dbReference type="PANTHER" id="PTHR47618:SF1">
    <property type="entry name" value="BIFUNCTIONAL OLIGORIBONUCLEASE AND PAP PHOSPHATASE NRNA"/>
    <property type="match status" value="1"/>
</dbReference>
<name>A0A2M7UHC6_9BACT</name>
<evidence type="ECO:0000259" key="1">
    <source>
        <dbReference type="Pfam" id="PF01368"/>
    </source>
</evidence>
<proteinExistence type="predicted"/>
<dbReference type="PANTHER" id="PTHR47618">
    <property type="entry name" value="BIFUNCTIONAL OLIGORIBONUCLEASE AND PAP PHOSPHATASE NRNA"/>
    <property type="match status" value="1"/>
</dbReference>
<dbReference type="SUPFAM" id="SSF64182">
    <property type="entry name" value="DHH phosphoesterases"/>
    <property type="match status" value="1"/>
</dbReference>
<sequence length="364" mass="40599">MPEKLQKQLISDDEVRQVLEKINSLPKDKRVALVVHKNPPPDPDALASALAWQMALDDRGIKSDIFSGGAISHPQNIAMINCLKIELRDEKYWERNSNNYGLVIFCDTCHNNAAINVRPDIIFDHHMNSPIIDGCLNLIKKVGANSTIVYHLLKKIGAEFSHPSLIATALAVGIDTDTKSLAKVDEVTEFDLSAHRELLSLVDYALFKHLTERFEVTRGFFKCLKMALSENIDAIFVGSMAVLGVGEIKQSQIDYIPLIADMVLRTEQVRLVVGIGIVEGQFIKASVRTDLESIQIDQFCKEVFGADSELVSTGARPGSGGAKVLFSASEQREWTCAMPEEKQVLLNIKLRYYRHRIEEILPDA</sequence>
<dbReference type="InterPro" id="IPR038763">
    <property type="entry name" value="DHH_sf"/>
</dbReference>
<feature type="domain" description="DDH" evidence="1">
    <location>
        <begin position="33"/>
        <end position="174"/>
    </location>
</feature>
<dbReference type="Gene3D" id="3.90.1640.10">
    <property type="entry name" value="inorganic pyrophosphatase (n-terminal core)"/>
    <property type="match status" value="1"/>
</dbReference>
<dbReference type="Pfam" id="PF01368">
    <property type="entry name" value="DHH"/>
    <property type="match status" value="1"/>
</dbReference>
<gene>
    <name evidence="2" type="ORF">COY11_02370</name>
</gene>
<dbReference type="Proteomes" id="UP000229805">
    <property type="component" value="Unassembled WGS sequence"/>
</dbReference>
<evidence type="ECO:0000313" key="2">
    <source>
        <dbReference type="EMBL" id="PIZ70622.1"/>
    </source>
</evidence>
<dbReference type="InterPro" id="IPR051319">
    <property type="entry name" value="Oligoribo/pAp-PDE_c-di-AMP_PDE"/>
</dbReference>
<dbReference type="InterPro" id="IPR001667">
    <property type="entry name" value="DDH_dom"/>
</dbReference>
<organism evidence="2 3">
    <name type="scientific">Candidatus Portnoybacteria bacterium CG_4_10_14_0_2_um_filter_44_20</name>
    <dbReference type="NCBI Taxonomy" id="1974799"/>
    <lineage>
        <taxon>Bacteria</taxon>
        <taxon>Candidatus Portnoyibacteriota</taxon>
    </lineage>
</organism>
<dbReference type="EMBL" id="PFOG01000091">
    <property type="protein sequence ID" value="PIZ70622.1"/>
    <property type="molecule type" value="Genomic_DNA"/>
</dbReference>
<accession>A0A2M7UHC6</accession>
<evidence type="ECO:0000313" key="3">
    <source>
        <dbReference type="Proteomes" id="UP000229805"/>
    </source>
</evidence>
<comment type="caution">
    <text evidence="2">The sequence shown here is derived from an EMBL/GenBank/DDBJ whole genome shotgun (WGS) entry which is preliminary data.</text>
</comment>
<dbReference type="AlphaFoldDB" id="A0A2M7UHC6"/>